<gene>
    <name evidence="8" type="ORF">GBG19_08495</name>
</gene>
<accession>A0A6L4WSP2</accession>
<evidence type="ECO:0000256" key="4">
    <source>
        <dbReference type="ARBA" id="ARBA00023172"/>
    </source>
</evidence>
<dbReference type="PROSITE" id="PS51900">
    <property type="entry name" value="CB"/>
    <property type="match status" value="1"/>
</dbReference>
<dbReference type="RefSeq" id="WP_152240769.1">
    <property type="nucleotide sequence ID" value="NZ_WFKI01000006.1"/>
</dbReference>
<dbReference type="GO" id="GO:0003677">
    <property type="term" value="F:DNA binding"/>
    <property type="evidence" value="ECO:0007669"/>
    <property type="project" value="UniProtKB-UniRule"/>
</dbReference>
<organism evidence="8 9">
    <name type="scientific">Poseidonibacter ostreae</name>
    <dbReference type="NCBI Taxonomy" id="2654171"/>
    <lineage>
        <taxon>Bacteria</taxon>
        <taxon>Pseudomonadati</taxon>
        <taxon>Campylobacterota</taxon>
        <taxon>Epsilonproteobacteria</taxon>
        <taxon>Campylobacterales</taxon>
        <taxon>Arcobacteraceae</taxon>
        <taxon>Poseidonibacter</taxon>
    </lineage>
</organism>
<protein>
    <submittedName>
        <fullName evidence="8">Tyrosine-type recombinase/integrase</fullName>
    </submittedName>
</protein>
<evidence type="ECO:0000313" key="8">
    <source>
        <dbReference type="EMBL" id="KAB7888639.1"/>
    </source>
</evidence>
<evidence type="ECO:0000313" key="9">
    <source>
        <dbReference type="Proteomes" id="UP000472839"/>
    </source>
</evidence>
<evidence type="ECO:0000256" key="5">
    <source>
        <dbReference type="PROSITE-ProRule" id="PRU01248"/>
    </source>
</evidence>
<dbReference type="InterPro" id="IPR050090">
    <property type="entry name" value="Tyrosine_recombinase_XerCD"/>
</dbReference>
<dbReference type="PANTHER" id="PTHR30349">
    <property type="entry name" value="PHAGE INTEGRASE-RELATED"/>
    <property type="match status" value="1"/>
</dbReference>
<reference evidence="8 9" key="1">
    <citation type="submission" date="2019-10" db="EMBL/GenBank/DDBJ databases">
        <title>Poseidonibacter ostreae sp. nov., isolated from the gut of the Ostrea denselamellosa.</title>
        <authorList>
            <person name="Choi A."/>
        </authorList>
    </citation>
    <scope>NUCLEOTIDE SEQUENCE [LARGE SCALE GENOMIC DNA]</scope>
    <source>
        <strain evidence="8 9">SJOD-M-33</strain>
    </source>
</reference>
<evidence type="ECO:0000259" key="7">
    <source>
        <dbReference type="PROSITE" id="PS51900"/>
    </source>
</evidence>
<dbReference type="InterPro" id="IPR044068">
    <property type="entry name" value="CB"/>
</dbReference>
<evidence type="ECO:0000259" key="6">
    <source>
        <dbReference type="PROSITE" id="PS51898"/>
    </source>
</evidence>
<comment type="caution">
    <text evidence="8">The sequence shown here is derived from an EMBL/GenBank/DDBJ whole genome shotgun (WGS) entry which is preliminary data.</text>
</comment>
<evidence type="ECO:0000256" key="2">
    <source>
        <dbReference type="ARBA" id="ARBA00022908"/>
    </source>
</evidence>
<dbReference type="AlphaFoldDB" id="A0A6L4WSP2"/>
<keyword evidence="2" id="KW-0229">DNA integration</keyword>
<keyword evidence="4" id="KW-0233">DNA recombination</keyword>
<dbReference type="InterPro" id="IPR010998">
    <property type="entry name" value="Integrase_recombinase_N"/>
</dbReference>
<dbReference type="GO" id="GO:0015074">
    <property type="term" value="P:DNA integration"/>
    <property type="evidence" value="ECO:0007669"/>
    <property type="project" value="UniProtKB-KW"/>
</dbReference>
<dbReference type="GO" id="GO:0006310">
    <property type="term" value="P:DNA recombination"/>
    <property type="evidence" value="ECO:0007669"/>
    <property type="project" value="UniProtKB-KW"/>
</dbReference>
<dbReference type="InterPro" id="IPR013762">
    <property type="entry name" value="Integrase-like_cat_sf"/>
</dbReference>
<dbReference type="SUPFAM" id="SSF56349">
    <property type="entry name" value="DNA breaking-rejoining enzymes"/>
    <property type="match status" value="1"/>
</dbReference>
<dbReference type="InterPro" id="IPR011010">
    <property type="entry name" value="DNA_brk_join_enz"/>
</dbReference>
<dbReference type="Proteomes" id="UP000472839">
    <property type="component" value="Unassembled WGS sequence"/>
</dbReference>
<dbReference type="Gene3D" id="1.10.150.130">
    <property type="match status" value="1"/>
</dbReference>
<dbReference type="Gene3D" id="1.10.443.10">
    <property type="entry name" value="Intergrase catalytic core"/>
    <property type="match status" value="1"/>
</dbReference>
<dbReference type="Pfam" id="PF00589">
    <property type="entry name" value="Phage_integrase"/>
    <property type="match status" value="1"/>
</dbReference>
<evidence type="ECO:0000256" key="1">
    <source>
        <dbReference type="ARBA" id="ARBA00008857"/>
    </source>
</evidence>
<dbReference type="PANTHER" id="PTHR30349:SF64">
    <property type="entry name" value="PROPHAGE INTEGRASE INTD-RELATED"/>
    <property type="match status" value="1"/>
</dbReference>
<sequence length="490" mass="55304">MGTSEDKRLDTVQTGFNVIDALTDGSAKANDASVKEAIVAIKEQNYKQRKIVPSKINSNSKTKPYKIKLAAGDKRSQGMYLLLEPKEVKYTSKGITAPPNRTYQIQVAVEVMYNNKRCRGKRTFNIPKGTSITKAVESIIPKKSNMIEALKTKGTLKIEKITKVESKPDGDLDYCFEKYINKLKAQGRKPNTLRVYGLNYRNYISIAIGSKKPSEVTEDDVQAIITDAKNAAKANNTIAGIKRILKPLLEQNDRVLNWKKIGMPKVETGNRKYNKPVEVTAKIVEALINYQHKKANGVFRFLLTGRRVNEVLYLEHEQINYEKGTYTILSKYAKTNRNFTFKLTPALITAIKAQDTKSGRIFRIESRQMLEHFKNAMRSIGIYDMVLHDIRSMVAQTALDAGADIYEVSKMLSHQKVSTTEASYAEGGANQAIKAQQKFEQTLLIQDDIIDLDVLEQTKDNTTRLKEMYPKASNEVIAYAIDVLEGRKLK</sequence>
<comment type="similarity">
    <text evidence="1">Belongs to the 'phage' integrase family.</text>
</comment>
<feature type="domain" description="Core-binding (CB)" evidence="7">
    <location>
        <begin position="170"/>
        <end position="249"/>
    </location>
</feature>
<dbReference type="PROSITE" id="PS51898">
    <property type="entry name" value="TYR_RECOMBINASE"/>
    <property type="match status" value="1"/>
</dbReference>
<proteinExistence type="inferred from homology"/>
<dbReference type="EMBL" id="WFKK01000022">
    <property type="protein sequence ID" value="KAB7888639.1"/>
    <property type="molecule type" value="Genomic_DNA"/>
</dbReference>
<evidence type="ECO:0000256" key="3">
    <source>
        <dbReference type="ARBA" id="ARBA00023125"/>
    </source>
</evidence>
<keyword evidence="3 5" id="KW-0238">DNA-binding</keyword>
<feature type="domain" description="Tyr recombinase" evidence="6">
    <location>
        <begin position="274"/>
        <end position="438"/>
    </location>
</feature>
<dbReference type="InterPro" id="IPR002104">
    <property type="entry name" value="Integrase_catalytic"/>
</dbReference>
<name>A0A6L4WSP2_9BACT</name>